<dbReference type="RefSeq" id="WP_184790335.1">
    <property type="nucleotide sequence ID" value="NZ_BONT01000093.1"/>
</dbReference>
<sequence length="186" mass="20542">MPHEHHDHDHDVLGYIDGAPVPVALLDERVTRLREGPRAAALPTPGTSEDRQLRRWVAQVILTERLCAADFDGDDVGLARLDAQAAVELGSINAAAFEGHPAVRAAYERVTGEVEGPEEQVEAFLAATAHRPAPPSADDAREHVRAAARRRHFVIWLDRQREARVRLVHGLEHPGDPSQPDNHHTH</sequence>
<dbReference type="Proteomes" id="UP000548476">
    <property type="component" value="Unassembled WGS sequence"/>
</dbReference>
<dbReference type="AlphaFoldDB" id="A0A841FNX2"/>
<name>A0A841FNX2_9ACTN</name>
<comment type="caution">
    <text evidence="1">The sequence shown here is derived from an EMBL/GenBank/DDBJ whole genome shotgun (WGS) entry which is preliminary data.</text>
</comment>
<reference evidence="1 2" key="1">
    <citation type="submission" date="2020-08" db="EMBL/GenBank/DDBJ databases">
        <title>Genomic Encyclopedia of Type Strains, Phase IV (KMG-IV): sequencing the most valuable type-strain genomes for metagenomic binning, comparative biology and taxonomic classification.</title>
        <authorList>
            <person name="Goeker M."/>
        </authorList>
    </citation>
    <scope>NUCLEOTIDE SEQUENCE [LARGE SCALE GENOMIC DNA]</scope>
    <source>
        <strain evidence="1 2">YIM 65646</strain>
    </source>
</reference>
<protein>
    <submittedName>
        <fullName evidence="1">[acyl-carrier-protein] S-malonyltransferase</fullName>
        <ecNumber evidence="1">2.3.1.39</ecNumber>
    </submittedName>
</protein>
<dbReference type="EMBL" id="JACHGT010000012">
    <property type="protein sequence ID" value="MBB6037524.1"/>
    <property type="molecule type" value="Genomic_DNA"/>
</dbReference>
<keyword evidence="1" id="KW-0808">Transferase</keyword>
<evidence type="ECO:0000313" key="2">
    <source>
        <dbReference type="Proteomes" id="UP000548476"/>
    </source>
</evidence>
<keyword evidence="2" id="KW-1185">Reference proteome</keyword>
<dbReference type="GO" id="GO:0004314">
    <property type="term" value="F:[acyl-carrier-protein] S-malonyltransferase activity"/>
    <property type="evidence" value="ECO:0007669"/>
    <property type="project" value="UniProtKB-EC"/>
</dbReference>
<dbReference type="InterPro" id="IPR055582">
    <property type="entry name" value="DUF7158"/>
</dbReference>
<keyword evidence="1" id="KW-0012">Acyltransferase</keyword>
<proteinExistence type="predicted"/>
<accession>A0A841FNX2</accession>
<organism evidence="1 2">
    <name type="scientific">Phytomonospora endophytica</name>
    <dbReference type="NCBI Taxonomy" id="714109"/>
    <lineage>
        <taxon>Bacteria</taxon>
        <taxon>Bacillati</taxon>
        <taxon>Actinomycetota</taxon>
        <taxon>Actinomycetes</taxon>
        <taxon>Micromonosporales</taxon>
        <taxon>Micromonosporaceae</taxon>
        <taxon>Phytomonospora</taxon>
    </lineage>
</organism>
<evidence type="ECO:0000313" key="1">
    <source>
        <dbReference type="EMBL" id="MBB6037524.1"/>
    </source>
</evidence>
<dbReference type="EC" id="2.3.1.39" evidence="1"/>
<gene>
    <name evidence="1" type="ORF">HNR73_005400</name>
</gene>
<dbReference type="Pfam" id="PF23716">
    <property type="entry name" value="DUF7158"/>
    <property type="match status" value="1"/>
</dbReference>